<accession>A0A263HE03</accession>
<dbReference type="OrthoDB" id="9790370at2"/>
<dbReference type="GO" id="GO:0090529">
    <property type="term" value="P:cell septum assembly"/>
    <property type="evidence" value="ECO:0007669"/>
    <property type="project" value="InterPro"/>
</dbReference>
<protein>
    <recommendedName>
        <fullName evidence="9">Cell division protein FtsQ</fullName>
    </recommendedName>
</protein>
<name>A0A263HE03_9PAST</name>
<reference evidence="11 13" key="1">
    <citation type="submission" date="2017-07" db="EMBL/GenBank/DDBJ databases">
        <title>Virulence factors identified in Actinobacillus seminis.</title>
        <authorList>
            <person name="Negrete-Abascal E."/>
            <person name="Vaca-Pacheco S."/>
            <person name="Montes-Garcia F."/>
            <person name="Leyto-Gil A.M."/>
            <person name="Fragoso-Garcia E."/>
            <person name="Carvente-Garcia R."/>
            <person name="Perez-Agueros S."/>
            <person name="Castelan-Sanchez H.G."/>
            <person name="Garcia-Molina A."/>
            <person name="Villamar T.E."/>
            <person name="Vazquez-Cruz C."/>
        </authorList>
    </citation>
    <scope>NUCLEOTIDE SEQUENCE [LARGE SCALE GENOMIC DNA]</scope>
    <source>
        <strain evidence="11 13">ATCC 15768</strain>
    </source>
</reference>
<evidence type="ECO:0000313" key="13">
    <source>
        <dbReference type="Proteomes" id="UP000215738"/>
    </source>
</evidence>
<dbReference type="EMBL" id="NLFK01000006">
    <property type="protein sequence ID" value="OZN24776.1"/>
    <property type="molecule type" value="Genomic_DNA"/>
</dbReference>
<dbReference type="EMBL" id="UFSB01000001">
    <property type="protein sequence ID" value="SUU35247.1"/>
    <property type="molecule type" value="Genomic_DNA"/>
</dbReference>
<keyword evidence="8 9" id="KW-0131">Cell cycle</keyword>
<gene>
    <name evidence="9 12" type="primary">ftsQ</name>
    <name evidence="11" type="ORF">CFY87_07250</name>
    <name evidence="12" type="ORF">NCTC10851_00780</name>
</gene>
<dbReference type="GO" id="GO:0032153">
    <property type="term" value="C:cell division site"/>
    <property type="evidence" value="ECO:0007669"/>
    <property type="project" value="UniProtKB-UniRule"/>
</dbReference>
<comment type="subunit">
    <text evidence="9">Part of a complex composed of FtsB, FtsL and FtsQ.</text>
</comment>
<keyword evidence="5 9" id="KW-0812">Transmembrane</keyword>
<proteinExistence type="inferred from homology"/>
<evidence type="ECO:0000256" key="8">
    <source>
        <dbReference type="ARBA" id="ARBA00023306"/>
    </source>
</evidence>
<comment type="similarity">
    <text evidence="9">Belongs to the FtsQ/DivIB family. FtsQ subfamily.</text>
</comment>
<evidence type="ECO:0000256" key="4">
    <source>
        <dbReference type="ARBA" id="ARBA00022618"/>
    </source>
</evidence>
<dbReference type="RefSeq" id="WP_094946552.1">
    <property type="nucleotide sequence ID" value="NZ_NLFK01000006.1"/>
</dbReference>
<keyword evidence="2 9" id="KW-1003">Cell membrane</keyword>
<feature type="transmembrane region" description="Helical" evidence="9">
    <location>
        <begin position="21"/>
        <end position="41"/>
    </location>
</feature>
<comment type="subcellular location">
    <subcellularLocation>
        <location evidence="9">Cell inner membrane</location>
        <topology evidence="9">Single-pass type II membrane protein</topology>
    </subcellularLocation>
    <subcellularLocation>
        <location evidence="1">Membrane</location>
    </subcellularLocation>
    <text evidence="9">Localizes to the division septum.</text>
</comment>
<keyword evidence="6 9" id="KW-1133">Transmembrane helix</keyword>
<dbReference type="InterPro" id="IPR045335">
    <property type="entry name" value="FtsQ_C_sf"/>
</dbReference>
<dbReference type="AlphaFoldDB" id="A0A263HE03"/>
<evidence type="ECO:0000313" key="14">
    <source>
        <dbReference type="Proteomes" id="UP000254507"/>
    </source>
</evidence>
<keyword evidence="3 9" id="KW-0997">Cell inner membrane</keyword>
<sequence length="255" mass="29385">MKLFQHKTVQGVKTKGQRSTQFLILKPLFFLVFVGVLFYVYTNWQNWLEKLDNRPISAFALIGTPTFTTYSDVRDTLIKMGALKGFFGQDIEVVREQIETMPWIKSAVVRKVWPDRLSIWVNEHFPVAVWNENEFVATDGTVFKLPIEKVKEQKLPHLSGPDYQSSMVLEAWNKIDHDLKLKGLTLKAVKVDARGAWQIVLDNDVTLRLGRGEWKSKLERFVTIYPQIEVPENKRLSYVDLRYNVGAAVGIVDAD</sequence>
<reference evidence="12 14" key="2">
    <citation type="submission" date="2018-06" db="EMBL/GenBank/DDBJ databases">
        <authorList>
            <consortium name="Pathogen Informatics"/>
            <person name="Doyle S."/>
        </authorList>
    </citation>
    <scope>NUCLEOTIDE SEQUENCE [LARGE SCALE GENOMIC DNA]</scope>
    <source>
        <strain evidence="12 14">NCTC10851</strain>
    </source>
</reference>
<dbReference type="PANTHER" id="PTHR35851">
    <property type="entry name" value="CELL DIVISION PROTEIN FTSQ"/>
    <property type="match status" value="1"/>
</dbReference>
<dbReference type="InterPro" id="IPR013685">
    <property type="entry name" value="POTRA_FtsQ_type"/>
</dbReference>
<evidence type="ECO:0000313" key="11">
    <source>
        <dbReference type="EMBL" id="OZN24776.1"/>
    </source>
</evidence>
<dbReference type="InterPro" id="IPR005548">
    <property type="entry name" value="Cell_div_FtsQ/DivIB_C"/>
</dbReference>
<organism evidence="12 14">
    <name type="scientific">Actinobacillus seminis</name>
    <dbReference type="NCBI Taxonomy" id="722"/>
    <lineage>
        <taxon>Bacteria</taxon>
        <taxon>Pseudomonadati</taxon>
        <taxon>Pseudomonadota</taxon>
        <taxon>Gammaproteobacteria</taxon>
        <taxon>Pasteurellales</taxon>
        <taxon>Pasteurellaceae</taxon>
        <taxon>Actinobacillus</taxon>
    </lineage>
</organism>
<dbReference type="PROSITE" id="PS51779">
    <property type="entry name" value="POTRA"/>
    <property type="match status" value="1"/>
</dbReference>
<dbReference type="Pfam" id="PF08478">
    <property type="entry name" value="POTRA_1"/>
    <property type="match status" value="1"/>
</dbReference>
<dbReference type="Pfam" id="PF03799">
    <property type="entry name" value="FtsQ_DivIB_C"/>
    <property type="match status" value="1"/>
</dbReference>
<evidence type="ECO:0000256" key="9">
    <source>
        <dbReference type="HAMAP-Rule" id="MF_00911"/>
    </source>
</evidence>
<dbReference type="GO" id="GO:0005886">
    <property type="term" value="C:plasma membrane"/>
    <property type="evidence" value="ECO:0007669"/>
    <property type="project" value="UniProtKB-SubCell"/>
</dbReference>
<keyword evidence="7 9" id="KW-0472">Membrane</keyword>
<evidence type="ECO:0000256" key="7">
    <source>
        <dbReference type="ARBA" id="ARBA00023136"/>
    </source>
</evidence>
<dbReference type="InterPro" id="IPR034746">
    <property type="entry name" value="POTRA"/>
</dbReference>
<evidence type="ECO:0000256" key="5">
    <source>
        <dbReference type="ARBA" id="ARBA00022692"/>
    </source>
</evidence>
<dbReference type="GO" id="GO:0043093">
    <property type="term" value="P:FtsZ-dependent cytokinesis"/>
    <property type="evidence" value="ECO:0007669"/>
    <property type="project" value="UniProtKB-UniRule"/>
</dbReference>
<evidence type="ECO:0000313" key="12">
    <source>
        <dbReference type="EMBL" id="SUU35247.1"/>
    </source>
</evidence>
<keyword evidence="13" id="KW-1185">Reference proteome</keyword>
<dbReference type="Proteomes" id="UP000254507">
    <property type="component" value="Unassembled WGS sequence"/>
</dbReference>
<evidence type="ECO:0000256" key="2">
    <source>
        <dbReference type="ARBA" id="ARBA00022475"/>
    </source>
</evidence>
<dbReference type="Proteomes" id="UP000215738">
    <property type="component" value="Unassembled WGS sequence"/>
</dbReference>
<feature type="domain" description="POTRA" evidence="10">
    <location>
        <begin position="54"/>
        <end position="124"/>
    </location>
</feature>
<dbReference type="Gene3D" id="3.10.20.310">
    <property type="entry name" value="membrane protein fhac"/>
    <property type="match status" value="1"/>
</dbReference>
<dbReference type="FunCoup" id="A0A263HE03">
    <property type="interactions" value="84"/>
</dbReference>
<evidence type="ECO:0000259" key="10">
    <source>
        <dbReference type="PROSITE" id="PS51779"/>
    </source>
</evidence>
<dbReference type="PANTHER" id="PTHR35851:SF1">
    <property type="entry name" value="CELL DIVISION PROTEIN FTSQ"/>
    <property type="match status" value="1"/>
</dbReference>
<dbReference type="InParanoid" id="A0A263HE03"/>
<evidence type="ECO:0000256" key="3">
    <source>
        <dbReference type="ARBA" id="ARBA00022519"/>
    </source>
</evidence>
<comment type="function">
    <text evidence="9">Essential cell division protein. May link together the upstream cell division proteins, which are predominantly cytoplasmic, with the downstream cell division proteins, which are predominantly periplasmic. May control correct divisome assembly.</text>
</comment>
<dbReference type="HAMAP" id="MF_00911">
    <property type="entry name" value="FtsQ_subfam"/>
    <property type="match status" value="1"/>
</dbReference>
<dbReference type="Gene3D" id="3.40.50.11690">
    <property type="entry name" value="Cell division protein FtsQ/DivIB"/>
    <property type="match status" value="1"/>
</dbReference>
<dbReference type="InterPro" id="IPR026579">
    <property type="entry name" value="FtsQ"/>
</dbReference>
<evidence type="ECO:0000256" key="6">
    <source>
        <dbReference type="ARBA" id="ARBA00022989"/>
    </source>
</evidence>
<evidence type="ECO:0000256" key="1">
    <source>
        <dbReference type="ARBA" id="ARBA00004370"/>
    </source>
</evidence>
<keyword evidence="4 9" id="KW-0132">Cell division</keyword>